<name>A0ABU0GRF0_9BACL</name>
<dbReference type="InterPro" id="IPR011322">
    <property type="entry name" value="N-reg_PII-like_a/b"/>
</dbReference>
<dbReference type="Pfam" id="PF00543">
    <property type="entry name" value="P-II"/>
    <property type="match status" value="1"/>
</dbReference>
<reference evidence="1 2" key="1">
    <citation type="submission" date="2023-07" db="EMBL/GenBank/DDBJ databases">
        <title>Genomic Encyclopedia of Type Strains, Phase IV (KMG-IV): sequencing the most valuable type-strain genomes for metagenomic binning, comparative biology and taxonomic classification.</title>
        <authorList>
            <person name="Goeker M."/>
        </authorList>
    </citation>
    <scope>NUCLEOTIDE SEQUENCE [LARGE SCALE GENOMIC DNA]</scope>
    <source>
        <strain evidence="1 2">DSM 16419</strain>
    </source>
</reference>
<evidence type="ECO:0000313" key="2">
    <source>
        <dbReference type="Proteomes" id="UP001241988"/>
    </source>
</evidence>
<dbReference type="PROSITE" id="PS51343">
    <property type="entry name" value="PII_GLNB_DOM"/>
    <property type="match status" value="2"/>
</dbReference>
<accession>A0ABU0GRF0</accession>
<dbReference type="InterPro" id="IPR002187">
    <property type="entry name" value="N-reg_PII"/>
</dbReference>
<keyword evidence="2" id="KW-1185">Reference proteome</keyword>
<dbReference type="Proteomes" id="UP001241988">
    <property type="component" value="Unassembled WGS sequence"/>
</dbReference>
<sequence>MVLNHRLMIAIVKRGHSRDVIAAAKHAGVDGATVIYGEGIGRNEKPTFFGLPATHEKDVIFLALDGQLESGVAQAVSKAGELGKPGYGLGFTVHLSKLLGVPHLSERSDDRRKKRGAIDLESAAKDFQLIVTIVNSGDSAAVVKAASKAGAEGGTILNGRGTGVNEQQKFMNFTIDPEKDVVLTLVPASYAEGVIRSIEEAVDLNAPGKGIAFLIDVENVFGVNHSSFDRHNQQHRDR</sequence>
<dbReference type="SMART" id="SM00938">
    <property type="entry name" value="P-II"/>
    <property type="match status" value="1"/>
</dbReference>
<proteinExistence type="predicted"/>
<gene>
    <name evidence="1" type="ORF">QOZ98_000765</name>
</gene>
<dbReference type="RefSeq" id="WP_308786175.1">
    <property type="nucleotide sequence ID" value="NZ_JAUSWB010000002.1"/>
</dbReference>
<dbReference type="Gene3D" id="3.30.70.120">
    <property type="match status" value="2"/>
</dbReference>
<comment type="caution">
    <text evidence="1">The sequence shown here is derived from an EMBL/GenBank/DDBJ whole genome shotgun (WGS) entry which is preliminary data.</text>
</comment>
<protein>
    <submittedName>
        <fullName evidence="1">Nitrogen regulatory protein PII</fullName>
    </submittedName>
</protein>
<dbReference type="SUPFAM" id="SSF54913">
    <property type="entry name" value="GlnB-like"/>
    <property type="match status" value="2"/>
</dbReference>
<evidence type="ECO:0000313" key="1">
    <source>
        <dbReference type="EMBL" id="MDQ0427939.1"/>
    </source>
</evidence>
<dbReference type="EMBL" id="JAUSWB010000002">
    <property type="protein sequence ID" value="MDQ0427939.1"/>
    <property type="molecule type" value="Genomic_DNA"/>
</dbReference>
<dbReference type="InterPro" id="IPR015867">
    <property type="entry name" value="N-reg_PII/ATP_PRibTrfase_C"/>
</dbReference>
<organism evidence="1 2">
    <name type="scientific">Planomicrobium stackebrandtii</name>
    <dbReference type="NCBI Taxonomy" id="253160"/>
    <lineage>
        <taxon>Bacteria</taxon>
        <taxon>Bacillati</taxon>
        <taxon>Bacillota</taxon>
        <taxon>Bacilli</taxon>
        <taxon>Bacillales</taxon>
        <taxon>Caryophanaceae</taxon>
        <taxon>Planomicrobium</taxon>
    </lineage>
</organism>